<dbReference type="AlphaFoldDB" id="A0A2Z6N9A3"/>
<keyword evidence="2" id="KW-1185">Reference proteome</keyword>
<proteinExistence type="predicted"/>
<evidence type="ECO:0000313" key="2">
    <source>
        <dbReference type="Proteomes" id="UP000242715"/>
    </source>
</evidence>
<sequence length="94" mass="10017">MISSTAFDQSTPTTTSLMVDGIYLKTNNMHAIPFFGQFKFNNFKLLAVSSTGVVFRELSSIAARWMFLDGTTAATLSGGSGSGIIVGIETGRTQ</sequence>
<protein>
    <submittedName>
        <fullName evidence="1">Uncharacterized protein</fullName>
    </submittedName>
</protein>
<organism evidence="1 2">
    <name type="scientific">Trifolium subterraneum</name>
    <name type="common">Subterranean clover</name>
    <dbReference type="NCBI Taxonomy" id="3900"/>
    <lineage>
        <taxon>Eukaryota</taxon>
        <taxon>Viridiplantae</taxon>
        <taxon>Streptophyta</taxon>
        <taxon>Embryophyta</taxon>
        <taxon>Tracheophyta</taxon>
        <taxon>Spermatophyta</taxon>
        <taxon>Magnoliopsida</taxon>
        <taxon>eudicotyledons</taxon>
        <taxon>Gunneridae</taxon>
        <taxon>Pentapetalae</taxon>
        <taxon>rosids</taxon>
        <taxon>fabids</taxon>
        <taxon>Fabales</taxon>
        <taxon>Fabaceae</taxon>
        <taxon>Papilionoideae</taxon>
        <taxon>50 kb inversion clade</taxon>
        <taxon>NPAAA clade</taxon>
        <taxon>Hologalegina</taxon>
        <taxon>IRL clade</taxon>
        <taxon>Trifolieae</taxon>
        <taxon>Trifolium</taxon>
    </lineage>
</organism>
<evidence type="ECO:0000313" key="1">
    <source>
        <dbReference type="EMBL" id="GAU38673.1"/>
    </source>
</evidence>
<dbReference type="Proteomes" id="UP000242715">
    <property type="component" value="Unassembled WGS sequence"/>
</dbReference>
<gene>
    <name evidence="1" type="ORF">TSUD_292550</name>
</gene>
<reference evidence="2" key="1">
    <citation type="journal article" date="2017" name="Front. Plant Sci.">
        <title>Climate Clever Clovers: New Paradigm to Reduce the Environmental Footprint of Ruminants by Breeding Low Methanogenic Forages Utilizing Haplotype Variation.</title>
        <authorList>
            <person name="Kaur P."/>
            <person name="Appels R."/>
            <person name="Bayer P.E."/>
            <person name="Keeble-Gagnere G."/>
            <person name="Wang J."/>
            <person name="Hirakawa H."/>
            <person name="Shirasawa K."/>
            <person name="Vercoe P."/>
            <person name="Stefanova K."/>
            <person name="Durmic Z."/>
            <person name="Nichols P."/>
            <person name="Revell C."/>
            <person name="Isobe S.N."/>
            <person name="Edwards D."/>
            <person name="Erskine W."/>
        </authorList>
    </citation>
    <scope>NUCLEOTIDE SEQUENCE [LARGE SCALE GENOMIC DNA]</scope>
    <source>
        <strain evidence="2">cv. Daliak</strain>
    </source>
</reference>
<dbReference type="EMBL" id="DF973725">
    <property type="protein sequence ID" value="GAU38673.1"/>
    <property type="molecule type" value="Genomic_DNA"/>
</dbReference>
<name>A0A2Z6N9A3_TRISU</name>
<accession>A0A2Z6N9A3</accession>